<keyword evidence="7 10" id="KW-1133">Transmembrane helix</keyword>
<evidence type="ECO:0000256" key="4">
    <source>
        <dbReference type="ARBA" id="ARBA00022448"/>
    </source>
</evidence>
<keyword evidence="8 10" id="KW-0472">Membrane</keyword>
<feature type="transmembrane region" description="Helical" evidence="10">
    <location>
        <begin position="137"/>
        <end position="155"/>
    </location>
</feature>
<name>A0A1I6HPI0_9FIRM</name>
<evidence type="ECO:0000256" key="9">
    <source>
        <dbReference type="ARBA" id="ARBA00023251"/>
    </source>
</evidence>
<dbReference type="GO" id="GO:0005886">
    <property type="term" value="C:plasma membrane"/>
    <property type="evidence" value="ECO:0007669"/>
    <property type="project" value="UniProtKB-SubCell"/>
</dbReference>
<keyword evidence="4" id="KW-0813">Transport</keyword>
<evidence type="ECO:0000256" key="6">
    <source>
        <dbReference type="ARBA" id="ARBA00022692"/>
    </source>
</evidence>
<dbReference type="AlphaFoldDB" id="A0A1I6HPI0"/>
<evidence type="ECO:0000256" key="7">
    <source>
        <dbReference type="ARBA" id="ARBA00022989"/>
    </source>
</evidence>
<keyword evidence="12" id="KW-1185">Reference proteome</keyword>
<feature type="transmembrane region" description="Helical" evidence="10">
    <location>
        <begin position="196"/>
        <end position="217"/>
    </location>
</feature>
<dbReference type="GO" id="GO:0046677">
    <property type="term" value="P:response to antibiotic"/>
    <property type="evidence" value="ECO:0007669"/>
    <property type="project" value="UniProtKB-KW"/>
</dbReference>
<feature type="transmembrane region" description="Helical" evidence="10">
    <location>
        <begin position="167"/>
        <end position="190"/>
    </location>
</feature>
<evidence type="ECO:0000256" key="10">
    <source>
        <dbReference type="SAM" id="Phobius"/>
    </source>
</evidence>
<feature type="transmembrane region" description="Helical" evidence="10">
    <location>
        <begin position="16"/>
        <end position="34"/>
    </location>
</feature>
<proteinExistence type="inferred from homology"/>
<dbReference type="Pfam" id="PF01554">
    <property type="entry name" value="MatE"/>
    <property type="match status" value="2"/>
</dbReference>
<dbReference type="GO" id="GO:0015297">
    <property type="term" value="F:antiporter activity"/>
    <property type="evidence" value="ECO:0007669"/>
    <property type="project" value="InterPro"/>
</dbReference>
<reference evidence="11 12" key="1">
    <citation type="submission" date="2016-10" db="EMBL/GenBank/DDBJ databases">
        <authorList>
            <person name="de Groot N.N."/>
        </authorList>
    </citation>
    <scope>NUCLEOTIDE SEQUENCE [LARGE SCALE GENOMIC DNA]</scope>
    <source>
        <strain evidence="11 12">743A</strain>
    </source>
</reference>
<dbReference type="PANTHER" id="PTHR43823">
    <property type="entry name" value="SPORULATION PROTEIN YKVU"/>
    <property type="match status" value="1"/>
</dbReference>
<dbReference type="PIRSF" id="PIRSF006603">
    <property type="entry name" value="DinF"/>
    <property type="match status" value="1"/>
</dbReference>
<dbReference type="Proteomes" id="UP000199659">
    <property type="component" value="Unassembled WGS sequence"/>
</dbReference>
<feature type="transmembrane region" description="Helical" evidence="10">
    <location>
        <begin position="359"/>
        <end position="377"/>
    </location>
</feature>
<organism evidence="11 12">
    <name type="scientific">Anaeromicropila populeti</name>
    <dbReference type="NCBI Taxonomy" id="37658"/>
    <lineage>
        <taxon>Bacteria</taxon>
        <taxon>Bacillati</taxon>
        <taxon>Bacillota</taxon>
        <taxon>Clostridia</taxon>
        <taxon>Lachnospirales</taxon>
        <taxon>Lachnospiraceae</taxon>
        <taxon>Anaeromicropila</taxon>
    </lineage>
</organism>
<feature type="transmembrane region" description="Helical" evidence="10">
    <location>
        <begin position="50"/>
        <end position="74"/>
    </location>
</feature>
<dbReference type="RefSeq" id="WP_330393382.1">
    <property type="nucleotide sequence ID" value="NZ_FOYZ01000001.1"/>
</dbReference>
<dbReference type="NCBIfam" id="TIGR00797">
    <property type="entry name" value="matE"/>
    <property type="match status" value="1"/>
</dbReference>
<dbReference type="CDD" id="cd13143">
    <property type="entry name" value="MATE_MepA_like"/>
    <property type="match status" value="1"/>
</dbReference>
<comment type="subcellular location">
    <subcellularLocation>
        <location evidence="1">Cell membrane</location>
        <topology evidence="1">Multi-pass membrane protein</topology>
    </subcellularLocation>
</comment>
<evidence type="ECO:0000256" key="3">
    <source>
        <dbReference type="ARBA" id="ARBA00022106"/>
    </source>
</evidence>
<evidence type="ECO:0000313" key="11">
    <source>
        <dbReference type="EMBL" id="SFR56180.1"/>
    </source>
</evidence>
<accession>A0A1I6HPI0</accession>
<dbReference type="InterPro" id="IPR048279">
    <property type="entry name" value="MdtK-like"/>
</dbReference>
<dbReference type="PANTHER" id="PTHR43823:SF3">
    <property type="entry name" value="MULTIDRUG EXPORT PROTEIN MEPA"/>
    <property type="match status" value="1"/>
</dbReference>
<feature type="transmembrane region" description="Helical" evidence="10">
    <location>
        <begin position="425"/>
        <end position="443"/>
    </location>
</feature>
<dbReference type="InterPro" id="IPR002528">
    <property type="entry name" value="MATE_fam"/>
</dbReference>
<dbReference type="InterPro" id="IPR045070">
    <property type="entry name" value="MATE_MepA-like"/>
</dbReference>
<evidence type="ECO:0000256" key="8">
    <source>
        <dbReference type="ARBA" id="ARBA00023136"/>
    </source>
</evidence>
<feature type="transmembrane region" description="Helical" evidence="10">
    <location>
        <begin position="389"/>
        <end position="413"/>
    </location>
</feature>
<feature type="transmembrane region" description="Helical" evidence="10">
    <location>
        <begin position="237"/>
        <end position="260"/>
    </location>
</feature>
<feature type="transmembrane region" description="Helical" evidence="10">
    <location>
        <begin position="95"/>
        <end position="117"/>
    </location>
</feature>
<dbReference type="InterPro" id="IPR051327">
    <property type="entry name" value="MATE_MepA_subfamily"/>
</dbReference>
<keyword evidence="9" id="KW-0046">Antibiotic resistance</keyword>
<gene>
    <name evidence="11" type="ORF">SAMN05661086_00136</name>
</gene>
<evidence type="ECO:0000256" key="5">
    <source>
        <dbReference type="ARBA" id="ARBA00022475"/>
    </source>
</evidence>
<sequence length="461" mass="50123">MNRQRTDLGSGSVRKLLLKLALPSIVAQLVNLLYNVVDRVFIGKLPGGDIAIAGIGISMPIIMLISAFSLLIGNGGAPLVAIKMGEKNQKTAEKIVGNSLFMLILQGVVLTIIFMVLKRPLLWLFGASNATIQYAVDYLSVYLLGTLFVQLSLGMNPFITTQGFAKIGMISISIGAGINLILDPILIFGFGMGVKGAALASIIAQFCSAVWVLKFLLGKKSILRIKRKNMILSRKIILPVMGLGLAPFIMHGSESLILISLNSQLLKHGGDIAVGAMTIMSSLTQIIVLPLLGLAQGAQPILGFNYGAKNVARVKETFKMLFICCLSYTCIIVALLIAFPEQWVKIFNSEPHLVETAAWCIRIYFVGIFVFGAQIACQQTLLALGKSKLSLSLVLLRKIVLLIPLIFIIPIFAQDKLAGVLWAEPITDIISTLVTVICFGLFYKKQFFENKAEILQTKLPE</sequence>
<evidence type="ECO:0000256" key="2">
    <source>
        <dbReference type="ARBA" id="ARBA00008417"/>
    </source>
</evidence>
<evidence type="ECO:0000256" key="1">
    <source>
        <dbReference type="ARBA" id="ARBA00004651"/>
    </source>
</evidence>
<dbReference type="EMBL" id="FOYZ01000001">
    <property type="protein sequence ID" value="SFR56180.1"/>
    <property type="molecule type" value="Genomic_DNA"/>
</dbReference>
<dbReference type="GO" id="GO:0042910">
    <property type="term" value="F:xenobiotic transmembrane transporter activity"/>
    <property type="evidence" value="ECO:0007669"/>
    <property type="project" value="InterPro"/>
</dbReference>
<keyword evidence="6 10" id="KW-0812">Transmembrane</keyword>
<feature type="transmembrane region" description="Helical" evidence="10">
    <location>
        <begin position="272"/>
        <end position="297"/>
    </location>
</feature>
<dbReference type="STRING" id="37658.SAMN05661086_00136"/>
<keyword evidence="5" id="KW-1003">Cell membrane</keyword>
<protein>
    <recommendedName>
        <fullName evidence="3">Multidrug export protein MepA</fullName>
    </recommendedName>
</protein>
<feature type="transmembrane region" description="Helical" evidence="10">
    <location>
        <begin position="318"/>
        <end position="339"/>
    </location>
</feature>
<evidence type="ECO:0000313" key="12">
    <source>
        <dbReference type="Proteomes" id="UP000199659"/>
    </source>
</evidence>
<comment type="similarity">
    <text evidence="2">Belongs to the multi antimicrobial extrusion (MATE) (TC 2.A.66.1) family. MepA subfamily.</text>
</comment>